<comment type="similarity">
    <text evidence="1">Belongs to the protein prenyltransferase subunit alpha family.</text>
</comment>
<name>A0A9P3PLZ8_LYOSH</name>
<accession>A0A9P3PLZ8</accession>
<evidence type="ECO:0000313" key="5">
    <source>
        <dbReference type="EMBL" id="GLB37756.1"/>
    </source>
</evidence>
<dbReference type="SUPFAM" id="SSF48439">
    <property type="entry name" value="Protein prenylyltransferase"/>
    <property type="match status" value="1"/>
</dbReference>
<dbReference type="GO" id="GO:0008318">
    <property type="term" value="F:protein prenyltransferase activity"/>
    <property type="evidence" value="ECO:0007669"/>
    <property type="project" value="InterPro"/>
</dbReference>
<dbReference type="PANTHER" id="PTHR11129:SF3">
    <property type="entry name" value="PROTEIN PRENYLTRANSFERASE ALPHA SUBUNIT REPEAT-CONTAINING PROTEIN 1"/>
    <property type="match status" value="1"/>
</dbReference>
<dbReference type="Pfam" id="PF01239">
    <property type="entry name" value="PPTA"/>
    <property type="match status" value="1"/>
</dbReference>
<dbReference type="Proteomes" id="UP001063166">
    <property type="component" value="Unassembled WGS sequence"/>
</dbReference>
<dbReference type="EMBL" id="BRPK01000004">
    <property type="protein sequence ID" value="GLB37756.1"/>
    <property type="molecule type" value="Genomic_DNA"/>
</dbReference>
<gene>
    <name evidence="5" type="ORF">LshimejAT787_0408070</name>
</gene>
<sequence length="373" mass="42809">MEAEREALLIQKLAELLSSPLISLEILPGGMEEWAIIDTIDKDKRPTSEFPFLYSDGNLGVPKKVLYKLYLAATALLKSSKSVPELSMNCTCVILLANPGQQTALNARKRLVQNGSLDPAKELKFTEVLFRGSRECAKQSILWDHRCWLLERVYPERLQLDELNCDQRWKTIADLEALPDLPPSTLIRELSLIREACESYPRNYRAWMHWHFMVDIVNARLLLHPDPSEVYLDILKQEFTALRHWIDLHISDHSAVHHLCSLGRLFCDLELRYLSGSYDVVPWNATNTTLVNHALSLIASYPTHETLWIYLRESSVLLPTKDREKLIEQIAASPMAENHLAKRFMEWSSTFVTARTEKGVHASYRSDARSIDT</sequence>
<proteinExistence type="inferred from homology"/>
<evidence type="ECO:0000256" key="4">
    <source>
        <dbReference type="ARBA" id="ARBA00022737"/>
    </source>
</evidence>
<dbReference type="PANTHER" id="PTHR11129">
    <property type="entry name" value="PROTEIN FARNESYLTRANSFERASE ALPHA SUBUNIT/RAB GERANYLGERANYL TRANSFERASE ALPHA SUBUNIT"/>
    <property type="match status" value="1"/>
</dbReference>
<evidence type="ECO:0000256" key="1">
    <source>
        <dbReference type="ARBA" id="ARBA00006734"/>
    </source>
</evidence>
<protein>
    <recommendedName>
        <fullName evidence="7">Protein prenyltransferase alpha subunit repeat-containing protein 1</fullName>
    </recommendedName>
</protein>
<evidence type="ECO:0000256" key="3">
    <source>
        <dbReference type="ARBA" id="ARBA00022679"/>
    </source>
</evidence>
<organism evidence="5 6">
    <name type="scientific">Lyophyllum shimeji</name>
    <name type="common">Hon-shimeji</name>
    <name type="synonym">Tricholoma shimeji</name>
    <dbReference type="NCBI Taxonomy" id="47721"/>
    <lineage>
        <taxon>Eukaryota</taxon>
        <taxon>Fungi</taxon>
        <taxon>Dikarya</taxon>
        <taxon>Basidiomycota</taxon>
        <taxon>Agaricomycotina</taxon>
        <taxon>Agaricomycetes</taxon>
        <taxon>Agaricomycetidae</taxon>
        <taxon>Agaricales</taxon>
        <taxon>Tricholomatineae</taxon>
        <taxon>Lyophyllaceae</taxon>
        <taxon>Lyophyllum</taxon>
    </lineage>
</organism>
<evidence type="ECO:0000256" key="2">
    <source>
        <dbReference type="ARBA" id="ARBA00022602"/>
    </source>
</evidence>
<comment type="caution">
    <text evidence="5">The sequence shown here is derived from an EMBL/GenBank/DDBJ whole genome shotgun (WGS) entry which is preliminary data.</text>
</comment>
<evidence type="ECO:0008006" key="7">
    <source>
        <dbReference type="Google" id="ProtNLM"/>
    </source>
</evidence>
<dbReference type="GO" id="GO:0005737">
    <property type="term" value="C:cytoplasm"/>
    <property type="evidence" value="ECO:0007669"/>
    <property type="project" value="TreeGrafter"/>
</dbReference>
<dbReference type="InterPro" id="IPR002088">
    <property type="entry name" value="Prenyl_trans_a"/>
</dbReference>
<keyword evidence="2" id="KW-0637">Prenyltransferase</keyword>
<evidence type="ECO:0000313" key="6">
    <source>
        <dbReference type="Proteomes" id="UP001063166"/>
    </source>
</evidence>
<keyword evidence="4" id="KW-0677">Repeat</keyword>
<dbReference type="OrthoDB" id="1924260at2759"/>
<keyword evidence="3" id="KW-0808">Transferase</keyword>
<dbReference type="Gene3D" id="1.25.40.120">
    <property type="entry name" value="Protein prenylyltransferase"/>
    <property type="match status" value="1"/>
</dbReference>
<reference evidence="5" key="1">
    <citation type="submission" date="2022-07" db="EMBL/GenBank/DDBJ databases">
        <title>The genome of Lyophyllum shimeji provides insight into the initial evolution of ectomycorrhizal fungal genome.</title>
        <authorList>
            <person name="Kobayashi Y."/>
            <person name="Shibata T."/>
            <person name="Hirakawa H."/>
            <person name="Shigenobu S."/>
            <person name="Nishiyama T."/>
            <person name="Yamada A."/>
            <person name="Hasebe M."/>
            <person name="Kawaguchi M."/>
        </authorList>
    </citation>
    <scope>NUCLEOTIDE SEQUENCE</scope>
    <source>
        <strain evidence="5">AT787</strain>
    </source>
</reference>
<dbReference type="AlphaFoldDB" id="A0A9P3PLZ8"/>
<keyword evidence="6" id="KW-1185">Reference proteome</keyword>